<dbReference type="EMBL" id="WJQU01000002">
    <property type="protein sequence ID" value="KAJ6640567.1"/>
    <property type="molecule type" value="Genomic_DNA"/>
</dbReference>
<protein>
    <submittedName>
        <fullName evidence="1">Uncharacterized protein</fullName>
    </submittedName>
</protein>
<organism evidence="1 2">
    <name type="scientific">Pseudolycoriella hygida</name>
    <dbReference type="NCBI Taxonomy" id="35572"/>
    <lineage>
        <taxon>Eukaryota</taxon>
        <taxon>Metazoa</taxon>
        <taxon>Ecdysozoa</taxon>
        <taxon>Arthropoda</taxon>
        <taxon>Hexapoda</taxon>
        <taxon>Insecta</taxon>
        <taxon>Pterygota</taxon>
        <taxon>Neoptera</taxon>
        <taxon>Endopterygota</taxon>
        <taxon>Diptera</taxon>
        <taxon>Nematocera</taxon>
        <taxon>Sciaroidea</taxon>
        <taxon>Sciaridae</taxon>
        <taxon>Pseudolycoriella</taxon>
    </lineage>
</organism>
<keyword evidence="2" id="KW-1185">Reference proteome</keyword>
<dbReference type="AlphaFoldDB" id="A0A9Q0MYT1"/>
<name>A0A9Q0MYT1_9DIPT</name>
<sequence>MAMYEQKETDDVDDCGLDRFAGVMKSLSSLSESFSKFFDVDFFAADDVDVLIVSQALRADDVDGCGVDRFAGVTKLELDTRLTMGAAEPTFAFGRRTRKMEQLTNRSHIKMVTDPALNQAILTTSHSCRSPSGAAAKQLPIERHQLES</sequence>
<dbReference type="Proteomes" id="UP001151699">
    <property type="component" value="Chromosome B"/>
</dbReference>
<gene>
    <name evidence="1" type="ORF">Bhyg_05496</name>
</gene>
<evidence type="ECO:0000313" key="2">
    <source>
        <dbReference type="Proteomes" id="UP001151699"/>
    </source>
</evidence>
<accession>A0A9Q0MYT1</accession>
<comment type="caution">
    <text evidence="1">The sequence shown here is derived from an EMBL/GenBank/DDBJ whole genome shotgun (WGS) entry which is preliminary data.</text>
</comment>
<reference evidence="1" key="1">
    <citation type="submission" date="2022-07" db="EMBL/GenBank/DDBJ databases">
        <authorList>
            <person name="Trinca V."/>
            <person name="Uliana J.V.C."/>
            <person name="Torres T.T."/>
            <person name="Ward R.J."/>
            <person name="Monesi N."/>
        </authorList>
    </citation>
    <scope>NUCLEOTIDE SEQUENCE</scope>
    <source>
        <strain evidence="1">HSMRA1968</strain>
        <tissue evidence="1">Whole embryos</tissue>
    </source>
</reference>
<evidence type="ECO:0000313" key="1">
    <source>
        <dbReference type="EMBL" id="KAJ6640567.1"/>
    </source>
</evidence>
<proteinExistence type="predicted"/>